<dbReference type="SMART" id="SM00091">
    <property type="entry name" value="PAS"/>
    <property type="match status" value="2"/>
</dbReference>
<dbReference type="InterPro" id="IPR000014">
    <property type="entry name" value="PAS"/>
</dbReference>
<dbReference type="PROSITE" id="PS50113">
    <property type="entry name" value="PAC"/>
    <property type="match status" value="1"/>
</dbReference>
<evidence type="ECO:0000313" key="2">
    <source>
        <dbReference type="EMBL" id="EMG11176.1"/>
    </source>
</evidence>
<reference evidence="2 3" key="1">
    <citation type="submission" date="2013-02" db="EMBL/GenBank/DDBJ databases">
        <authorList>
            <person name="Harkins D.M."/>
            <person name="Durkin A.S."/>
            <person name="Brinkac L.M."/>
            <person name="Haft D.H."/>
            <person name="Selengut J.D."/>
            <person name="Sanka R."/>
            <person name="DePew J."/>
            <person name="Purushe J."/>
            <person name="Tulsiani S.M."/>
            <person name="Graham G.C."/>
            <person name="Burns M.-A."/>
            <person name="Dohnt M.F."/>
            <person name="Smythe L.D."/>
            <person name="McKay D.B."/>
            <person name="Craig S.B."/>
            <person name="Vinetz J.M."/>
            <person name="Sutton G.G."/>
            <person name="Nierman W.C."/>
            <person name="Fouts D.E."/>
        </authorList>
    </citation>
    <scope>NUCLEOTIDE SEQUENCE [LARGE SCALE GENOMIC DNA]</scope>
    <source>
        <strain evidence="2 3">LT2186</strain>
    </source>
</reference>
<dbReference type="AlphaFoldDB" id="M3I715"/>
<dbReference type="Pfam" id="PF13426">
    <property type="entry name" value="PAS_9"/>
    <property type="match status" value="2"/>
</dbReference>
<comment type="caution">
    <text evidence="2">The sequence shown here is derived from an EMBL/GenBank/DDBJ whole genome shotgun (WGS) entry which is preliminary data.</text>
</comment>
<accession>M3I715</accession>
<feature type="non-terminal residue" evidence="2">
    <location>
        <position position="1"/>
    </location>
</feature>
<name>M3I715_LEPIR</name>
<feature type="domain" description="PAC" evidence="1">
    <location>
        <begin position="232"/>
        <end position="278"/>
    </location>
</feature>
<dbReference type="Gene3D" id="3.30.450.20">
    <property type="entry name" value="PAS domain"/>
    <property type="match status" value="2"/>
</dbReference>
<evidence type="ECO:0000259" key="1">
    <source>
        <dbReference type="PROSITE" id="PS50113"/>
    </source>
</evidence>
<dbReference type="EMBL" id="AFME02000188">
    <property type="protein sequence ID" value="EMG11176.1"/>
    <property type="molecule type" value="Genomic_DNA"/>
</dbReference>
<dbReference type="SUPFAM" id="SSF55785">
    <property type="entry name" value="PYP-like sensor domain (PAS domain)"/>
    <property type="match status" value="2"/>
</dbReference>
<protein>
    <submittedName>
        <fullName evidence="2">PAS domain S-box protein</fullName>
    </submittedName>
</protein>
<dbReference type="InterPro" id="IPR000700">
    <property type="entry name" value="PAS-assoc_C"/>
</dbReference>
<gene>
    <name evidence="2" type="ORF">LEP1GSC151_2742</name>
</gene>
<dbReference type="Proteomes" id="UP000011776">
    <property type="component" value="Unassembled WGS sequence"/>
</dbReference>
<dbReference type="NCBIfam" id="TIGR00229">
    <property type="entry name" value="sensory_box"/>
    <property type="match status" value="2"/>
</dbReference>
<dbReference type="FunFam" id="3.30.450.20:FF:000186">
    <property type="entry name" value="Unplaced genomic scaffold supercont2.18, whole genome shotgun sequence"/>
    <property type="match status" value="1"/>
</dbReference>
<proteinExistence type="predicted"/>
<dbReference type="InterPro" id="IPR035965">
    <property type="entry name" value="PAS-like_dom_sf"/>
</dbReference>
<evidence type="ECO:0000313" key="3">
    <source>
        <dbReference type="Proteomes" id="UP000011776"/>
    </source>
</evidence>
<organism evidence="2 3">
    <name type="scientific">Leptospira interrogans serovar Grippotyphosa str. LT2186</name>
    <dbReference type="NCBI Taxonomy" id="1001599"/>
    <lineage>
        <taxon>Bacteria</taxon>
        <taxon>Pseudomonadati</taxon>
        <taxon>Spirochaetota</taxon>
        <taxon>Spirochaetia</taxon>
        <taxon>Leptospirales</taxon>
        <taxon>Leptospiraceae</taxon>
        <taxon>Leptospira</taxon>
    </lineage>
</organism>
<sequence length="278" mass="32317">NDHILLLFFTNFESYFSETPSIFLQDSELRSTIFQKSANAILLLDPDKDLILEINQTASRYFEIQNQSEILNLPFSNLLAQDFTHFEYTSRKKKILSGETPSWDLEFKTFRGKKFWGNTSCRMISTHLNKIILVQIKDITEKVNTRKSLLEQAGTIAEHEANLNAIIENSEAMIWSIDKNYKLLIFNSQFQNVMQDFYHSEISTGFNLFQKELPPEIAKYWKEFYDRALSGEKVSVARKRPNQDGTFIFSELSFQPIRNTEYEITGVSAISVDITDKN</sequence>